<evidence type="ECO:0000313" key="3">
    <source>
        <dbReference type="Proteomes" id="UP000063308"/>
    </source>
</evidence>
<evidence type="ECO:0000259" key="1">
    <source>
        <dbReference type="Pfam" id="PF13439"/>
    </source>
</evidence>
<name>A0A0E4BWT8_9BRAD</name>
<dbReference type="PANTHER" id="PTHR12526:SF572">
    <property type="entry name" value="BLL5144 PROTEIN"/>
    <property type="match status" value="1"/>
</dbReference>
<dbReference type="GO" id="GO:0016757">
    <property type="term" value="F:glycosyltransferase activity"/>
    <property type="evidence" value="ECO:0007669"/>
    <property type="project" value="UniProtKB-ARBA"/>
</dbReference>
<organism evidence="2 3">
    <name type="scientific">Bradyrhizobium diazoefficiens</name>
    <dbReference type="NCBI Taxonomy" id="1355477"/>
    <lineage>
        <taxon>Bacteria</taxon>
        <taxon>Pseudomonadati</taxon>
        <taxon>Pseudomonadota</taxon>
        <taxon>Alphaproteobacteria</taxon>
        <taxon>Hyphomicrobiales</taxon>
        <taxon>Nitrobacteraceae</taxon>
        <taxon>Bradyrhizobium</taxon>
    </lineage>
</organism>
<reference evidence="2 3" key="1">
    <citation type="submission" date="2014-11" db="EMBL/GenBank/DDBJ databases">
        <title>Symbiosis island explosion on the genome of extra-slow-growing strains of soybean bradyrhizobia with massive insertion sequences.</title>
        <authorList>
            <person name="Iida T."/>
            <person name="Minamisawa K."/>
        </authorList>
    </citation>
    <scope>NUCLEOTIDE SEQUENCE [LARGE SCALE GENOMIC DNA]</scope>
    <source>
        <strain evidence="2 3">NK6</strain>
    </source>
</reference>
<keyword evidence="2" id="KW-0808">Transferase</keyword>
<accession>A0A0E4BWT8</accession>
<sequence length="461" mass="50567">MTPLHRIAVIGNSLPRRCGIATFTTDLHKAISMSRADLETSIVAMTDPGQAYDYPPAVAFQIKDGHIDDYMRAADFLNAGRFDIVCLQHEFGIFGGEAGAHILVLLSRLTMPVVTTFHTVLARPTAKQRAVVERIVDASSKVVVMANKGRELLRDVYLVPDDKIEVIAHGIPDVAFVGSDAAKARLGFAGKSVILTFGLLSPNKGIEVMIDAMPSIMKRCTDAVYVVLGATHPNLVRDQGEAYREGLMARVRELGIQDHVVFLDRFVDLATLLEFISMCDVYVTPYLNEAQMTSGTLAYSFGLGKPVVSTPYWHARELLTEGCGVLVPFGDAAAIGGEIANLLTDDVRRQAMSRRAYAASRMMTWECTAERYMSVFETARHGHRPRVFARSDMGLPGLRGPRRRICRSATSCRCATMSACFSTRCIRCPIARTAIASTTMPEHCCWPAPSTIRASSPCRRS</sequence>
<dbReference type="CDD" id="cd03822">
    <property type="entry name" value="GT4_mannosyltransferase-like"/>
    <property type="match status" value="1"/>
</dbReference>
<dbReference type="Pfam" id="PF13439">
    <property type="entry name" value="Glyco_transf_4"/>
    <property type="match status" value="1"/>
</dbReference>
<dbReference type="PANTHER" id="PTHR12526">
    <property type="entry name" value="GLYCOSYLTRANSFERASE"/>
    <property type="match status" value="1"/>
</dbReference>
<protein>
    <submittedName>
        <fullName evidence="2">Glycosyl transferase</fullName>
    </submittedName>
</protein>
<dbReference type="InterPro" id="IPR028098">
    <property type="entry name" value="Glyco_trans_4-like_N"/>
</dbReference>
<gene>
    <name evidence="2" type="ORF">NK6_9887</name>
</gene>
<dbReference type="Pfam" id="PF13692">
    <property type="entry name" value="Glyco_trans_1_4"/>
    <property type="match status" value="1"/>
</dbReference>
<dbReference type="Gene3D" id="3.40.50.2000">
    <property type="entry name" value="Glycogen Phosphorylase B"/>
    <property type="match status" value="2"/>
</dbReference>
<evidence type="ECO:0000313" key="2">
    <source>
        <dbReference type="EMBL" id="BAR63021.1"/>
    </source>
</evidence>
<feature type="domain" description="Glycosyltransferase subfamily 4-like N-terminal" evidence="1">
    <location>
        <begin position="19"/>
        <end position="171"/>
    </location>
</feature>
<proteinExistence type="predicted"/>
<dbReference type="AlphaFoldDB" id="A0A0E4BWT8"/>
<dbReference type="SUPFAM" id="SSF53756">
    <property type="entry name" value="UDP-Glycosyltransferase/glycogen phosphorylase"/>
    <property type="match status" value="1"/>
</dbReference>
<dbReference type="Proteomes" id="UP000063308">
    <property type="component" value="Chromosome"/>
</dbReference>
<dbReference type="EMBL" id="AP014685">
    <property type="protein sequence ID" value="BAR63021.1"/>
    <property type="molecule type" value="Genomic_DNA"/>
</dbReference>